<feature type="compositionally biased region" description="Polar residues" evidence="2">
    <location>
        <begin position="1120"/>
        <end position="1147"/>
    </location>
</feature>
<protein>
    <submittedName>
        <fullName evidence="3">Uncharacterized protein</fullName>
    </submittedName>
</protein>
<feature type="region of interest" description="Disordered" evidence="2">
    <location>
        <begin position="219"/>
        <end position="259"/>
    </location>
</feature>
<feature type="compositionally biased region" description="Basic and acidic residues" evidence="2">
    <location>
        <begin position="532"/>
        <end position="541"/>
    </location>
</feature>
<feature type="compositionally biased region" description="Low complexity" evidence="2">
    <location>
        <begin position="237"/>
        <end position="246"/>
    </location>
</feature>
<feature type="compositionally biased region" description="Polar residues" evidence="2">
    <location>
        <begin position="459"/>
        <end position="478"/>
    </location>
</feature>
<evidence type="ECO:0000256" key="2">
    <source>
        <dbReference type="SAM" id="MobiDB-lite"/>
    </source>
</evidence>
<feature type="compositionally biased region" description="Pro residues" evidence="2">
    <location>
        <begin position="1519"/>
        <end position="1529"/>
    </location>
</feature>
<feature type="compositionally biased region" description="Gly residues" evidence="2">
    <location>
        <begin position="225"/>
        <end position="236"/>
    </location>
</feature>
<proteinExistence type="predicted"/>
<accession>A0AAE8MVG7</accession>
<feature type="compositionally biased region" description="Polar residues" evidence="2">
    <location>
        <begin position="1559"/>
        <end position="1576"/>
    </location>
</feature>
<dbReference type="EMBL" id="ONZQ02000005">
    <property type="protein sequence ID" value="SPO01450.1"/>
    <property type="molecule type" value="Genomic_DNA"/>
</dbReference>
<feature type="region of interest" description="Disordered" evidence="2">
    <location>
        <begin position="1278"/>
        <end position="1467"/>
    </location>
</feature>
<feature type="compositionally biased region" description="Polar residues" evidence="2">
    <location>
        <begin position="542"/>
        <end position="556"/>
    </location>
</feature>
<sequence>MASNVAALVVEMSDTLSAIRQTMDALSDTTHSSRLDQLEHQRDSTLAALRANFERETEDLGAKRRKEREDIAERRRKEDEEIRERRRREDEDIGLRDEREDGERETKFVGEMDDVEDELDGLMEGVEAEAEAFITDGRDKLARLEERRKELNRLIDEQVQVPLPTVPTRRRSRGQRAAGAAITSKPVPTRDTAMELVSNNLKATKVAYDDVGAAAAAEPPQLAGRGDGGSEGGGDDVGSAASGDVVRGSFESGRTARSRVGSVSSLQRGSRISAFGWFAGKIGLGEVRNDDAPTRVVESPDTLGRDEDVSVVIREIPGNLSDHPVRIEEAAADRLATKDDGSDDLPQRLESIPSNIVSSSEVNIGNGNAEGLPTAPEDRSPGYGKNEPENADQILEPRTFSYHENINMPSSDPRDPNELPHGTSGTNDGAPEVSSLHDAPGQYGLSHGGESHEPDSASYGHTSETGSHNDGSRASSREGSYVGTAPAGSETTLDVGYEPYSGEGIERVHEKGSHREMDDELGDAEDIGAEISRAEYDERLNQESYESQLGTDSPEINDTAIPGEMLGQAVYHEQFATTHALSRDAAAFEEGKNALDRDHVVFGNYDNADADDGAYSDVDDASESASDVALDQILTVPSQPRTPEVVGAPEVPESQAAVFHDAESEDDGELNAEESELERGAELGSELVDATGIPESHEVASSDIEVSESDRERDGDDSSSLGRGVEEEALVSSYAEEVMDSTDSRTLEALDAAFDTDAAANVSEIEADELATDGQLGEESAAPDTLQLYLPVELPPHAMEYSSGPESAQLPDGTWSIGQVDEELYKSLVARFMVPATLAANTDTQDDAILAAPSLRSEEAFDYIPSDSFDAAVESPKEESRDDNDRDFDYSSFAHDVQPASIQLGSGVWSVDPSDDELEAAALEARELSAHLMAEPHQVPVDNLEEAAVGMDVGTDTGILRDGLPASTQLPNGVWVVDPSERDYEISVPLVRGDSPTEHDTWVDDGPSSPTISHHNLSEERGLPYAVEAVHSPVKADPPSLEVNHSPLQTIFSPEEMAQSPMEPVTSPVDAGHLRGIEESPGDAKDTTSFYQEHEGTSSKAEMGDQWTTQEDTLSLRAAESQSGRESPDLMSQETGPQAPQVETQEAATLPWSPFNNKIPLSPETSPEDSVRAPSLEETHEGEMSVDTETTQLRNRHATFGYEREGQVPVSDDVYSEPSLPTSFHNHTDKLNVAEVTTDTESQAFVTPLQSAGIHTPPQFQEQPDLFHNAVDYARSDTAPEENATTVHGHDELFDLDDESDYEPDVSVDENGEPLPNLGVPPQHLSYDLGHSAETPSDTPTAAALHAEVETKSPRPTQNPPEAQLAQEPEDNSDVSPLYLREHSPEPATPRRGLAFSRHNPERPVTPPSQTIPEYTESPEASWDASGRIDSTPMSLVSHSTLSSSPGSPTRDILPLESYEPSMQGSWPTRIRNLSEVQNPHHDYEGGFHDHEPAEDSKVLEEGLPTPIATRMPSTYHPSPSPAPSPATPSPSSLISRMRGMFEKPVDSTSPRSRPSSSVYNGSRPSSGVFNGSRPQSGVFAAQRAPESPGYDVPGEPRKGGFLNEIEDEVDERSALLGAGRV</sequence>
<feature type="compositionally biased region" description="Acidic residues" evidence="2">
    <location>
        <begin position="518"/>
        <end position="528"/>
    </location>
</feature>
<name>A0AAE8MVG7_9PEZI</name>
<feature type="region of interest" description="Disordered" evidence="2">
    <location>
        <begin position="1058"/>
        <end position="1192"/>
    </location>
</feature>
<feature type="compositionally biased region" description="Low complexity" evidence="2">
    <location>
        <begin position="1435"/>
        <end position="1450"/>
    </location>
</feature>
<feature type="region of interest" description="Disordered" evidence="2">
    <location>
        <begin position="991"/>
        <end position="1011"/>
    </location>
</feature>
<keyword evidence="1" id="KW-0175">Coiled coil</keyword>
<evidence type="ECO:0000313" key="3">
    <source>
        <dbReference type="EMBL" id="SPO01450.1"/>
    </source>
</evidence>
<reference evidence="3" key="1">
    <citation type="submission" date="2018-03" db="EMBL/GenBank/DDBJ databases">
        <authorList>
            <person name="Guldener U."/>
        </authorList>
    </citation>
    <scope>NUCLEOTIDE SEQUENCE</scope>
</reference>
<feature type="compositionally biased region" description="Basic and acidic residues" evidence="2">
    <location>
        <begin position="1072"/>
        <end position="1097"/>
    </location>
</feature>
<feature type="compositionally biased region" description="Acidic residues" evidence="2">
    <location>
        <begin position="663"/>
        <end position="676"/>
    </location>
</feature>
<feature type="compositionally biased region" description="Basic and acidic residues" evidence="2">
    <location>
        <begin position="331"/>
        <end position="340"/>
    </location>
</feature>
<organism evidence="3 4">
    <name type="scientific">Cephalotrichum gorgonifer</name>
    <dbReference type="NCBI Taxonomy" id="2041049"/>
    <lineage>
        <taxon>Eukaryota</taxon>
        <taxon>Fungi</taxon>
        <taxon>Dikarya</taxon>
        <taxon>Ascomycota</taxon>
        <taxon>Pezizomycotina</taxon>
        <taxon>Sordariomycetes</taxon>
        <taxon>Hypocreomycetidae</taxon>
        <taxon>Microascales</taxon>
        <taxon>Microascaceae</taxon>
        <taxon>Cephalotrichum</taxon>
    </lineage>
</organism>
<gene>
    <name evidence="3" type="ORF">DNG_04123</name>
</gene>
<evidence type="ECO:0000256" key="1">
    <source>
        <dbReference type="SAM" id="Coils"/>
    </source>
</evidence>
<evidence type="ECO:0000313" key="4">
    <source>
        <dbReference type="Proteomes" id="UP001187682"/>
    </source>
</evidence>
<feature type="region of interest" description="Disordered" evidence="2">
    <location>
        <begin position="868"/>
        <end position="887"/>
    </location>
</feature>
<feature type="region of interest" description="Disordered" evidence="2">
    <location>
        <begin position="331"/>
        <end position="560"/>
    </location>
</feature>
<feature type="compositionally biased region" description="Acidic residues" evidence="2">
    <location>
        <begin position="1294"/>
        <end position="1312"/>
    </location>
</feature>
<feature type="compositionally biased region" description="Basic and acidic residues" evidence="2">
    <location>
        <begin position="1169"/>
        <end position="1183"/>
    </location>
</feature>
<comment type="caution">
    <text evidence="3">The sequence shown here is derived from an EMBL/GenBank/DDBJ whole genome shotgun (WGS) entry which is preliminary data.</text>
</comment>
<dbReference type="Proteomes" id="UP001187682">
    <property type="component" value="Unassembled WGS sequence"/>
</dbReference>
<feature type="compositionally biased region" description="Polar residues" evidence="2">
    <location>
        <begin position="352"/>
        <end position="366"/>
    </location>
</feature>
<feature type="region of interest" description="Disordered" evidence="2">
    <location>
        <begin position="1479"/>
        <end position="1603"/>
    </location>
</feature>
<feature type="compositionally biased region" description="Basic and acidic residues" evidence="2">
    <location>
        <begin position="1479"/>
        <end position="1501"/>
    </location>
</feature>
<feature type="region of interest" description="Disordered" evidence="2">
    <location>
        <begin position="57"/>
        <end position="90"/>
    </location>
</feature>
<feature type="compositionally biased region" description="Low complexity" evidence="2">
    <location>
        <begin position="1548"/>
        <end position="1558"/>
    </location>
</feature>
<feature type="coiled-coil region" evidence="1">
    <location>
        <begin position="134"/>
        <end position="161"/>
    </location>
</feature>
<feature type="compositionally biased region" description="Basic and acidic residues" evidence="2">
    <location>
        <begin position="875"/>
        <end position="887"/>
    </location>
</feature>
<feature type="compositionally biased region" description="Basic and acidic residues" evidence="2">
    <location>
        <begin position="504"/>
        <end position="517"/>
    </location>
</feature>
<keyword evidence="4" id="KW-1185">Reference proteome</keyword>
<feature type="region of interest" description="Disordered" evidence="2">
    <location>
        <begin position="633"/>
        <end position="732"/>
    </location>
</feature>